<dbReference type="STRING" id="207949.RED65_08319"/>
<comment type="subcellular location">
    <subcellularLocation>
        <location evidence="5">Periplasm</location>
    </subcellularLocation>
</comment>
<dbReference type="CDD" id="cd03019">
    <property type="entry name" value="DsbA_DsbA"/>
    <property type="match status" value="1"/>
</dbReference>
<evidence type="ECO:0000313" key="10">
    <source>
        <dbReference type="Proteomes" id="UP000004263"/>
    </source>
</evidence>
<feature type="disulfide bond" description="Redox-active" evidence="6">
    <location>
        <begin position="55"/>
        <end position="58"/>
    </location>
</feature>
<dbReference type="GO" id="GO:0016491">
    <property type="term" value="F:oxidoreductase activity"/>
    <property type="evidence" value="ECO:0007669"/>
    <property type="project" value="InterPro"/>
</dbReference>
<keyword evidence="4" id="KW-0676">Redox-active center</keyword>
<dbReference type="HOGENOM" id="CLU_088255_1_0_6"/>
<evidence type="ECO:0000256" key="7">
    <source>
        <dbReference type="SAM" id="SignalP"/>
    </source>
</evidence>
<comment type="similarity">
    <text evidence="1">Belongs to the thioredoxin family. DsbA subfamily.</text>
</comment>
<dbReference type="InterPro" id="IPR001853">
    <property type="entry name" value="DSBA-like_thioredoxin_dom"/>
</dbReference>
<dbReference type="PANTHER" id="PTHR35891:SF2">
    <property type="entry name" value="THIOL:DISULFIDE INTERCHANGE PROTEIN DSBA"/>
    <property type="match status" value="1"/>
</dbReference>
<evidence type="ECO:0000256" key="2">
    <source>
        <dbReference type="ARBA" id="ARBA00022729"/>
    </source>
</evidence>
<dbReference type="AlphaFoldDB" id="Q1MZ87"/>
<dbReference type="RefSeq" id="WP_007019213.1">
    <property type="nucleotide sequence ID" value="NZ_CH724122.1"/>
</dbReference>
<dbReference type="Gene3D" id="3.40.30.10">
    <property type="entry name" value="Glutaredoxin"/>
    <property type="match status" value="1"/>
</dbReference>
<comment type="caution">
    <text evidence="9">The sequence shown here is derived from an EMBL/GenBank/DDBJ whole genome shotgun (WGS) entry which is preliminary data.</text>
</comment>
<feature type="signal peptide" evidence="7">
    <location>
        <begin position="1"/>
        <end position="21"/>
    </location>
</feature>
<dbReference type="PIRSF" id="PIRSF001488">
    <property type="entry name" value="Tdi_protein"/>
    <property type="match status" value="1"/>
</dbReference>
<dbReference type="OrthoDB" id="9784896at2"/>
<dbReference type="Pfam" id="PF01323">
    <property type="entry name" value="DSBA"/>
    <property type="match status" value="1"/>
</dbReference>
<evidence type="ECO:0000256" key="4">
    <source>
        <dbReference type="ARBA" id="ARBA00023284"/>
    </source>
</evidence>
<dbReference type="InterPro" id="IPR023205">
    <property type="entry name" value="DsbA/DsbL"/>
</dbReference>
<reference evidence="9 10" key="1">
    <citation type="submission" date="2006-03" db="EMBL/GenBank/DDBJ databases">
        <authorList>
            <person name="Pinhassi J."/>
            <person name="Pedros-Alio C."/>
            <person name="Ferriera S."/>
            <person name="Johnson J."/>
            <person name="Kravitz S."/>
            <person name="Halpern A."/>
            <person name="Remington K."/>
            <person name="Beeson K."/>
            <person name="Tran B."/>
            <person name="Rogers Y.-H."/>
            <person name="Friedman R."/>
            <person name="Venter J.C."/>
        </authorList>
    </citation>
    <scope>NUCLEOTIDE SEQUENCE [LARGE SCALE GENOMIC DNA]</scope>
    <source>
        <strain evidence="9 10">RED65</strain>
    </source>
</reference>
<sequence length="210" mass="24280">MKFMNAAILVVATLLATVAHAETYQLGKHYKEVQAKTLPRNPGKVEVVEAFWYGCGHCNHFEPLVQAWKKDLPNDVNFYQVPAQFSRQWKIHAELFYLTKVLKVNDKVHEAIFDSIHKQREPLFSESDQQEFLAQYGVSEEDFDKYNDSFMVRRHLKMGDEQIRTWGISGVPAMIVQGKYIVDATSAGGQHKILDVVDYLVEKERKLMMQ</sequence>
<accession>Q1MZ87</accession>
<organism evidence="9 10">
    <name type="scientific">Bermanella marisrubri</name>
    <dbReference type="NCBI Taxonomy" id="207949"/>
    <lineage>
        <taxon>Bacteria</taxon>
        <taxon>Pseudomonadati</taxon>
        <taxon>Pseudomonadota</taxon>
        <taxon>Gammaproteobacteria</taxon>
        <taxon>Oceanospirillales</taxon>
        <taxon>Oceanospirillaceae</taxon>
        <taxon>Bermanella</taxon>
    </lineage>
</organism>
<evidence type="ECO:0000256" key="1">
    <source>
        <dbReference type="ARBA" id="ARBA00005791"/>
    </source>
</evidence>
<dbReference type="Proteomes" id="UP000004263">
    <property type="component" value="Unassembled WGS sequence"/>
</dbReference>
<dbReference type="EMBL" id="AAQH01000020">
    <property type="protein sequence ID" value="EAT11246.1"/>
    <property type="molecule type" value="Genomic_DNA"/>
</dbReference>
<keyword evidence="3 5" id="KW-1015">Disulfide bond</keyword>
<keyword evidence="2 7" id="KW-0732">Signal</keyword>
<dbReference type="GO" id="GO:0042597">
    <property type="term" value="C:periplasmic space"/>
    <property type="evidence" value="ECO:0007669"/>
    <property type="project" value="UniProtKB-SubCell"/>
</dbReference>
<evidence type="ECO:0000256" key="5">
    <source>
        <dbReference type="PIRNR" id="PIRNR001488"/>
    </source>
</evidence>
<evidence type="ECO:0000313" key="9">
    <source>
        <dbReference type="EMBL" id="EAT11246.1"/>
    </source>
</evidence>
<keyword evidence="10" id="KW-1185">Reference proteome</keyword>
<feature type="chain" id="PRO_5004194789" description="Thiol:disulfide interchange protein" evidence="7">
    <location>
        <begin position="22"/>
        <end position="210"/>
    </location>
</feature>
<dbReference type="InterPro" id="IPR050824">
    <property type="entry name" value="Thiol_disulfide_DsbA"/>
</dbReference>
<dbReference type="GO" id="GO:0016853">
    <property type="term" value="F:isomerase activity"/>
    <property type="evidence" value="ECO:0007669"/>
    <property type="project" value="UniProtKB-KW"/>
</dbReference>
<dbReference type="SUPFAM" id="SSF52833">
    <property type="entry name" value="Thioredoxin-like"/>
    <property type="match status" value="1"/>
</dbReference>
<evidence type="ECO:0000256" key="6">
    <source>
        <dbReference type="PIRSR" id="PIRSR001488-1"/>
    </source>
</evidence>
<proteinExistence type="inferred from homology"/>
<feature type="domain" description="DSBA-like thioredoxin" evidence="8">
    <location>
        <begin position="66"/>
        <end position="186"/>
    </location>
</feature>
<dbReference type="PANTHER" id="PTHR35891">
    <property type="entry name" value="THIOL:DISULFIDE INTERCHANGE PROTEIN DSBA"/>
    <property type="match status" value="1"/>
</dbReference>
<gene>
    <name evidence="9" type="ORF">RED65_08319</name>
</gene>
<dbReference type="InterPro" id="IPR036249">
    <property type="entry name" value="Thioredoxin-like_sf"/>
</dbReference>
<name>Q1MZ87_9GAMM</name>
<keyword evidence="9" id="KW-0413">Isomerase</keyword>
<evidence type="ECO:0000259" key="8">
    <source>
        <dbReference type="Pfam" id="PF01323"/>
    </source>
</evidence>
<protein>
    <recommendedName>
        <fullName evidence="5">Thiol:disulfide interchange protein</fullName>
    </recommendedName>
</protein>
<evidence type="ECO:0000256" key="3">
    <source>
        <dbReference type="ARBA" id="ARBA00023157"/>
    </source>
</evidence>
<keyword evidence="5" id="KW-0574">Periplasm</keyword>